<accession>A0A2D2DIB1</accession>
<dbReference type="KEGG" id="mass:CR152_09425"/>
<gene>
    <name evidence="3" type="ORF">CR152_09425</name>
</gene>
<protein>
    <recommendedName>
        <fullName evidence="2">VanZ-like domain-containing protein</fullName>
    </recommendedName>
</protein>
<dbReference type="EMBL" id="CP024608">
    <property type="protein sequence ID" value="ATQ74718.1"/>
    <property type="molecule type" value="Genomic_DNA"/>
</dbReference>
<feature type="transmembrane region" description="Helical" evidence="1">
    <location>
        <begin position="44"/>
        <end position="64"/>
    </location>
</feature>
<dbReference type="InterPro" id="IPR006976">
    <property type="entry name" value="VanZ-like"/>
</dbReference>
<dbReference type="AlphaFoldDB" id="A0A2D2DIB1"/>
<proteinExistence type="predicted"/>
<feature type="domain" description="VanZ-like" evidence="2">
    <location>
        <begin position="51"/>
        <end position="122"/>
    </location>
</feature>
<evidence type="ECO:0000313" key="4">
    <source>
        <dbReference type="Proteomes" id="UP000229897"/>
    </source>
</evidence>
<evidence type="ECO:0000313" key="3">
    <source>
        <dbReference type="EMBL" id="ATQ74718.1"/>
    </source>
</evidence>
<keyword evidence="4" id="KW-1185">Reference proteome</keyword>
<evidence type="ECO:0000256" key="1">
    <source>
        <dbReference type="SAM" id="Phobius"/>
    </source>
</evidence>
<feature type="transmembrane region" description="Helical" evidence="1">
    <location>
        <begin position="102"/>
        <end position="124"/>
    </location>
</feature>
<evidence type="ECO:0000259" key="2">
    <source>
        <dbReference type="Pfam" id="PF04892"/>
    </source>
</evidence>
<keyword evidence="1" id="KW-0472">Membrane</keyword>
<dbReference type="Pfam" id="PF04892">
    <property type="entry name" value="VanZ"/>
    <property type="match status" value="1"/>
</dbReference>
<reference evidence="3" key="1">
    <citation type="submission" date="2017-10" db="EMBL/GenBank/DDBJ databases">
        <title>Massilia psychrophilum sp. nov., a novel purple-pigmented bacterium isolated from Tianshan glacier, Xinjiang Municipality, China.</title>
        <authorList>
            <person name="Wang H."/>
        </authorList>
    </citation>
    <scope>NUCLEOTIDE SEQUENCE [LARGE SCALE GENOMIC DNA]</scope>
    <source>
        <strain evidence="3">B2</strain>
    </source>
</reference>
<keyword evidence="1" id="KW-1133">Transmembrane helix</keyword>
<keyword evidence="1" id="KW-0812">Transmembrane</keyword>
<dbReference type="OrthoDB" id="8665993at2"/>
<dbReference type="NCBIfam" id="NF037970">
    <property type="entry name" value="vanZ_1"/>
    <property type="match status" value="1"/>
</dbReference>
<feature type="transmembrane region" description="Helical" evidence="1">
    <location>
        <begin position="21"/>
        <end position="38"/>
    </location>
</feature>
<organism evidence="3 4">
    <name type="scientific">Massilia violaceinigra</name>
    <dbReference type="NCBI Taxonomy" id="2045208"/>
    <lineage>
        <taxon>Bacteria</taxon>
        <taxon>Pseudomonadati</taxon>
        <taxon>Pseudomonadota</taxon>
        <taxon>Betaproteobacteria</taxon>
        <taxon>Burkholderiales</taxon>
        <taxon>Oxalobacteraceae</taxon>
        <taxon>Telluria group</taxon>
        <taxon>Massilia</taxon>
    </lineage>
</organism>
<dbReference type="Proteomes" id="UP000229897">
    <property type="component" value="Chromosome"/>
</dbReference>
<name>A0A2D2DIB1_9BURK</name>
<sequence>MPALLSLLVLDERLRKLRYGTALAIYAAILIMGSLPGARAEIGTVASGIVLHSLAYGVITFLLFTGSLGSARERAIKSVLTVMVMGALDELVQSFLPYRSGAIGDWLVDCNAALITAGLLWAFLPQTARSR</sequence>